<dbReference type="EMBL" id="GL988041">
    <property type="protein sequence ID" value="EGS21828.1"/>
    <property type="molecule type" value="Genomic_DNA"/>
</dbReference>
<evidence type="ECO:0000256" key="1">
    <source>
        <dbReference type="SAM" id="MobiDB-lite"/>
    </source>
</evidence>
<feature type="region of interest" description="Disordered" evidence="1">
    <location>
        <begin position="619"/>
        <end position="719"/>
    </location>
</feature>
<keyword evidence="3" id="KW-1185">Reference proteome</keyword>
<feature type="compositionally biased region" description="Polar residues" evidence="1">
    <location>
        <begin position="491"/>
        <end position="502"/>
    </location>
</feature>
<dbReference type="AlphaFoldDB" id="G0S7N7"/>
<evidence type="ECO:0000313" key="3">
    <source>
        <dbReference type="Proteomes" id="UP000008066"/>
    </source>
</evidence>
<feature type="region of interest" description="Disordered" evidence="1">
    <location>
        <begin position="363"/>
        <end position="606"/>
    </location>
</feature>
<proteinExistence type="predicted"/>
<dbReference type="Proteomes" id="UP000008066">
    <property type="component" value="Unassembled WGS sequence"/>
</dbReference>
<feature type="compositionally biased region" description="Basic and acidic residues" evidence="1">
    <location>
        <begin position="305"/>
        <end position="332"/>
    </location>
</feature>
<feature type="region of interest" description="Disordered" evidence="1">
    <location>
        <begin position="733"/>
        <end position="806"/>
    </location>
</feature>
<feature type="compositionally biased region" description="Basic and acidic residues" evidence="1">
    <location>
        <begin position="457"/>
        <end position="469"/>
    </location>
</feature>
<evidence type="ECO:0000313" key="2">
    <source>
        <dbReference type="EMBL" id="EGS21828.1"/>
    </source>
</evidence>
<feature type="region of interest" description="Disordered" evidence="1">
    <location>
        <begin position="33"/>
        <end position="115"/>
    </location>
</feature>
<gene>
    <name evidence="2" type="ORF">CTHT_0036980</name>
</gene>
<organism evidence="3">
    <name type="scientific">Chaetomium thermophilum (strain DSM 1495 / CBS 144.50 / IMI 039719)</name>
    <name type="common">Thermochaetoides thermophila</name>
    <dbReference type="NCBI Taxonomy" id="759272"/>
    <lineage>
        <taxon>Eukaryota</taxon>
        <taxon>Fungi</taxon>
        <taxon>Dikarya</taxon>
        <taxon>Ascomycota</taxon>
        <taxon>Pezizomycotina</taxon>
        <taxon>Sordariomycetes</taxon>
        <taxon>Sordariomycetidae</taxon>
        <taxon>Sordariales</taxon>
        <taxon>Chaetomiaceae</taxon>
        <taxon>Thermochaetoides</taxon>
    </lineage>
</organism>
<accession>G0S7N7</accession>
<feature type="compositionally biased region" description="Polar residues" evidence="1">
    <location>
        <begin position="39"/>
        <end position="56"/>
    </location>
</feature>
<feature type="compositionally biased region" description="Polar residues" evidence="1">
    <location>
        <begin position="570"/>
        <end position="590"/>
    </location>
</feature>
<dbReference type="OrthoDB" id="4152802at2759"/>
<feature type="compositionally biased region" description="Polar residues" evidence="1">
    <location>
        <begin position="733"/>
        <end position="756"/>
    </location>
</feature>
<name>G0S7N7_CHATD</name>
<sequence>MLSWLFRRAGARKRGRASTTTVESWEDGRRATIWGLPVRSQTEPAGSVPTRQPSTKQRPRPNKLQRRRYSFSPGRRDSLRVGRQQGAGADPEGRSLPRAATVERRTLNDPAARNDENVQNHEFLWRVPTLHYARDGNSLARRKSTKKRRRDEQREAEIRAMCAFSPIRHATTEPAPKRPMRRLSKRIKTGLDSSAKPEWDRFNRSSDISMRFPSIDSAQESDSSCMSYSVSTLDSLSPRPTLRIITPPEGWFYRRPSQRRTKLKEPITEATLKAHKRVDDLANDLSASDLRELMERDSRRKARKKQLEQQKAEQRIARRAEKQKTVEVEARRQGRTSPPILDRGVIGREFDAALGIGPSSAIVTSSRLREQDGSGTPPAGRGEAVDVEMADHAPQLHPLEVFHPVDSIPEAVPEPQPSQSQLPPLATSDSKASLPTKLSRSKSSQMSEVRTDQSGSLRKESVESGDKSPRTWTSLFRWGSKSKRAPKEPPSFTNTSRDSMQLVQPPPPPPIDTLARSLSSRGPKRTMSRFKEDLPDSVRLIRTTFSRTAENSQDVVARSSNEQAGGEPSPQLTHDSQQDGTARGTSSPIDQTDEHGVSPEPQSILSLASIDSEGSWFAGKLSTTRKSSAQIYRSASVRSRRYTPEPDHIPGAENYSLADDVDMTDDDYLARLTPQPGEHSGWNRKSSGEARPSSDWEDQPPHWGSIKEHQPKLVTSPSMTRIKSYQGLLNQSEYGNISPVSPASGESNTNASTPHETPTLHRATSIDYGKSARRLSAGSTRLLQISPRPSVDGRRVSLPPGSDGSH</sequence>
<feature type="compositionally biased region" description="Basic residues" evidence="1">
    <location>
        <begin position="57"/>
        <end position="69"/>
    </location>
</feature>
<reference evidence="2 3" key="1">
    <citation type="journal article" date="2011" name="Cell">
        <title>Insight into structure and assembly of the nuclear pore complex by utilizing the genome of a eukaryotic thermophile.</title>
        <authorList>
            <person name="Amlacher S."/>
            <person name="Sarges P."/>
            <person name="Flemming D."/>
            <person name="van Noort V."/>
            <person name="Kunze R."/>
            <person name="Devos D.P."/>
            <person name="Arumugam M."/>
            <person name="Bork P."/>
            <person name="Hurt E."/>
        </authorList>
    </citation>
    <scope>NUCLEOTIDE SEQUENCE [LARGE SCALE GENOMIC DNA]</scope>
    <source>
        <strain evidence="3">DSM 1495 / CBS 144.50 / IMI 039719</strain>
    </source>
</reference>
<dbReference type="HOGENOM" id="CLU_010101_0_0_1"/>
<dbReference type="RefSeq" id="XP_006694124.1">
    <property type="nucleotide sequence ID" value="XM_006694061.1"/>
</dbReference>
<dbReference type="KEGG" id="cthr:CTHT_0036980"/>
<feature type="compositionally biased region" description="Basic and acidic residues" evidence="1">
    <location>
        <begin position="91"/>
        <end position="115"/>
    </location>
</feature>
<dbReference type="STRING" id="759272.G0S7N7"/>
<feature type="region of interest" description="Disordered" evidence="1">
    <location>
        <begin position="292"/>
        <end position="343"/>
    </location>
</feature>
<dbReference type="OMA" id="RRADRYM"/>
<protein>
    <submittedName>
        <fullName evidence="2">Uncharacterized protein</fullName>
    </submittedName>
</protein>
<feature type="compositionally biased region" description="Polar residues" evidence="1">
    <location>
        <begin position="427"/>
        <end position="456"/>
    </location>
</feature>
<dbReference type="GeneID" id="18257736"/>
<feature type="compositionally biased region" description="Polar residues" evidence="1">
    <location>
        <begin position="543"/>
        <end position="563"/>
    </location>
</feature>
<dbReference type="eggNOG" id="ENOG502S7JR">
    <property type="taxonomic scope" value="Eukaryota"/>
</dbReference>
<feature type="compositionally biased region" description="Polar residues" evidence="1">
    <location>
        <begin position="621"/>
        <end position="637"/>
    </location>
</feature>